<evidence type="ECO:0000313" key="5">
    <source>
        <dbReference type="EMBL" id="JAP90705.1"/>
    </source>
</evidence>
<proteinExistence type="inferred from homology"/>
<evidence type="ECO:0000256" key="3">
    <source>
        <dbReference type="ARBA" id="ARBA00022801"/>
    </source>
</evidence>
<feature type="non-terminal residue" evidence="5">
    <location>
        <position position="1"/>
    </location>
</feature>
<comment type="similarity">
    <text evidence="1">Belongs to the protein-tyrosine phosphatase family. Non-receptor class dual specificity subfamily.</text>
</comment>
<keyword evidence="3" id="KW-0378">Hydrolase</keyword>
<evidence type="ECO:0000256" key="4">
    <source>
        <dbReference type="ARBA" id="ARBA00022912"/>
    </source>
</evidence>
<sequence length="97" mass="10951">KAYCCRACSQLLFLEQHVGAHNAVAKKFDSKQECQIFIKDKLKWMNFDGQEGQIICPKCNGKLGRFKWHGDTCSCGQLVVPYIAFIPSKVITTVIPE</sequence>
<dbReference type="AlphaFoldDB" id="A0A146K4A2"/>
<dbReference type="PANTHER" id="PTHR45848:SF4">
    <property type="entry name" value="DUAL SPECIFICITY PROTEIN PHOSPHATASE 12"/>
    <property type="match status" value="1"/>
</dbReference>
<keyword evidence="4" id="KW-0904">Protein phosphatase</keyword>
<dbReference type="GO" id="GO:0004725">
    <property type="term" value="F:protein tyrosine phosphatase activity"/>
    <property type="evidence" value="ECO:0007669"/>
    <property type="project" value="UniProtKB-EC"/>
</dbReference>
<protein>
    <recommendedName>
        <fullName evidence="2">protein-tyrosine-phosphatase</fullName>
        <ecNumber evidence="2">3.1.3.48</ecNumber>
    </recommendedName>
</protein>
<evidence type="ECO:0000256" key="1">
    <source>
        <dbReference type="ARBA" id="ARBA00008601"/>
    </source>
</evidence>
<gene>
    <name evidence="5" type="ORF">TPC1_17910</name>
</gene>
<dbReference type="EMBL" id="GDID01005901">
    <property type="protein sequence ID" value="JAP90705.1"/>
    <property type="molecule type" value="Transcribed_RNA"/>
</dbReference>
<dbReference type="GO" id="GO:0008138">
    <property type="term" value="F:protein tyrosine/serine/threonine phosphatase activity"/>
    <property type="evidence" value="ECO:0007669"/>
    <property type="project" value="TreeGrafter"/>
</dbReference>
<dbReference type="PANTHER" id="PTHR45848">
    <property type="entry name" value="DUAL SPECIFICITY PROTEIN PHOSPHATASE 12 FAMILY MEMBER"/>
    <property type="match status" value="1"/>
</dbReference>
<accession>A0A146K4A2</accession>
<evidence type="ECO:0000256" key="2">
    <source>
        <dbReference type="ARBA" id="ARBA00013064"/>
    </source>
</evidence>
<reference evidence="5" key="1">
    <citation type="submission" date="2015-07" db="EMBL/GenBank/DDBJ databases">
        <title>Adaptation to a free-living lifestyle via gene acquisitions in the diplomonad Trepomonas sp. PC1.</title>
        <authorList>
            <person name="Xu F."/>
            <person name="Jerlstrom-Hultqvist J."/>
            <person name="Kolisko M."/>
            <person name="Simpson A.G.B."/>
            <person name="Roger A.J."/>
            <person name="Svard S.G."/>
            <person name="Andersson J.O."/>
        </authorList>
    </citation>
    <scope>NUCLEOTIDE SEQUENCE</scope>
    <source>
        <strain evidence="5">PC1</strain>
    </source>
</reference>
<organism evidence="5">
    <name type="scientific">Trepomonas sp. PC1</name>
    <dbReference type="NCBI Taxonomy" id="1076344"/>
    <lineage>
        <taxon>Eukaryota</taxon>
        <taxon>Metamonada</taxon>
        <taxon>Diplomonadida</taxon>
        <taxon>Hexamitidae</taxon>
        <taxon>Hexamitinae</taxon>
        <taxon>Trepomonas</taxon>
    </lineage>
</organism>
<name>A0A146K4A2_9EUKA</name>
<dbReference type="EC" id="3.1.3.48" evidence="2"/>